<sequence>MRLTATRWAEALGFGASRSPARTAAPRRSGLRVAWVVTASLALSACGGQIEGALTPVPDAVGVGSIVDILVATTREPTADQASLFTGERGPRLAFVDIAVSIPPDNARTVGEVQRAKSATGDPKRDFVVVSTQHLELQQAIDTFNGRVKSVPGRRVMVFVHGYNNRFDDAVFRLAQIVHDSDAEVVPLLFTWPSRGSLLAYGYDRESANYSRTELETVLRALARDKTVAEVNILAHSMGNWLTMEALRQMAIRDGSISPKITTVMLAAPDVDVDVFREQMRDIGPDRPDMVLFVSGDDRALAVSRRLWQSSARLGSIDPSQEPYRTEIENTGLTVIDLTKVESGDRLHHGKFAQSPEVVRLIGTRLMEGQTLTDQHASFGDRVIQLSTGVATAAGTAVGMAVSAPVAVVDPSTRRTFNDTLEATLASSPPMVEEDKPVVEGSTSQ</sequence>
<dbReference type="OrthoDB" id="9797755at2"/>
<dbReference type="InterPro" id="IPR010297">
    <property type="entry name" value="DUF900_hydrolase"/>
</dbReference>
<gene>
    <name evidence="1" type="ORF">DLJ53_13020</name>
</gene>
<evidence type="ECO:0000313" key="1">
    <source>
        <dbReference type="EMBL" id="RAI02280.1"/>
    </source>
</evidence>
<reference evidence="1 2" key="1">
    <citation type="submission" date="2018-05" db="EMBL/GenBank/DDBJ databases">
        <title>Acuticoccus sediminis sp. nov., isolated from deep-sea sediment of Indian Ocean.</title>
        <authorList>
            <person name="Liu X."/>
            <person name="Lai Q."/>
            <person name="Du Y."/>
            <person name="Sun F."/>
            <person name="Zhang X."/>
            <person name="Wang S."/>
            <person name="Shao Z."/>
        </authorList>
    </citation>
    <scope>NUCLEOTIDE SEQUENCE [LARGE SCALE GENOMIC DNA]</scope>
    <source>
        <strain evidence="1 2">PTG4-2</strain>
    </source>
</reference>
<dbReference type="SUPFAM" id="SSF53474">
    <property type="entry name" value="alpha/beta-Hydrolases"/>
    <property type="match status" value="1"/>
</dbReference>
<protein>
    <submittedName>
        <fullName evidence="1">Esterase</fullName>
    </submittedName>
</protein>
<dbReference type="Proteomes" id="UP000249590">
    <property type="component" value="Unassembled WGS sequence"/>
</dbReference>
<dbReference type="PANTHER" id="PTHR36513">
    <property type="entry name" value="ABC TRANSMEMBRANE TYPE-1 DOMAIN-CONTAINING PROTEIN"/>
    <property type="match status" value="1"/>
</dbReference>
<evidence type="ECO:0000313" key="2">
    <source>
        <dbReference type="Proteomes" id="UP000249590"/>
    </source>
</evidence>
<accession>A0A8B2P0F0</accession>
<keyword evidence="2" id="KW-1185">Reference proteome</keyword>
<dbReference type="InterPro" id="IPR029058">
    <property type="entry name" value="AB_hydrolase_fold"/>
</dbReference>
<dbReference type="AlphaFoldDB" id="A0A8B2P0F0"/>
<name>A0A8B2P0F0_9HYPH</name>
<proteinExistence type="predicted"/>
<dbReference type="RefSeq" id="WP_111345760.1">
    <property type="nucleotide sequence ID" value="NZ_JAIWKD010000002.1"/>
</dbReference>
<comment type="caution">
    <text evidence="1">The sequence shown here is derived from an EMBL/GenBank/DDBJ whole genome shotgun (WGS) entry which is preliminary data.</text>
</comment>
<dbReference type="Gene3D" id="3.40.50.1820">
    <property type="entry name" value="alpha/beta hydrolase"/>
    <property type="match status" value="1"/>
</dbReference>
<dbReference type="EMBL" id="QHHQ01000002">
    <property type="protein sequence ID" value="RAI02280.1"/>
    <property type="molecule type" value="Genomic_DNA"/>
</dbReference>
<dbReference type="Pfam" id="PF05990">
    <property type="entry name" value="DUF900"/>
    <property type="match status" value="1"/>
</dbReference>
<dbReference type="PANTHER" id="PTHR36513:SF1">
    <property type="entry name" value="TRANSMEMBRANE PROTEIN"/>
    <property type="match status" value="1"/>
</dbReference>
<dbReference type="PIRSF" id="PIRSF033909">
    <property type="entry name" value="UCP033909"/>
    <property type="match status" value="1"/>
</dbReference>
<organism evidence="1 2">
    <name type="scientific">Acuticoccus sediminis</name>
    <dbReference type="NCBI Taxonomy" id="2184697"/>
    <lineage>
        <taxon>Bacteria</taxon>
        <taxon>Pseudomonadati</taxon>
        <taxon>Pseudomonadota</taxon>
        <taxon>Alphaproteobacteria</taxon>
        <taxon>Hyphomicrobiales</taxon>
        <taxon>Amorphaceae</taxon>
        <taxon>Acuticoccus</taxon>
    </lineage>
</organism>
<dbReference type="InterPro" id="IPR014586">
    <property type="entry name" value="UCP033909"/>
</dbReference>